<gene>
    <name evidence="8" type="ORF">EG028_01490</name>
</gene>
<keyword evidence="5" id="KW-0324">Glycolysis</keyword>
<evidence type="ECO:0000256" key="5">
    <source>
        <dbReference type="ARBA" id="ARBA00023152"/>
    </source>
</evidence>
<evidence type="ECO:0000256" key="6">
    <source>
        <dbReference type="ARBA" id="ARBA00029321"/>
    </source>
</evidence>
<organism evidence="8 9">
    <name type="scientific">Chitinophaga barathri</name>
    <dbReference type="NCBI Taxonomy" id="1647451"/>
    <lineage>
        <taxon>Bacteria</taxon>
        <taxon>Pseudomonadati</taxon>
        <taxon>Bacteroidota</taxon>
        <taxon>Chitinophagia</taxon>
        <taxon>Chitinophagales</taxon>
        <taxon>Chitinophagaceae</taxon>
        <taxon>Chitinophaga</taxon>
    </lineage>
</organism>
<dbReference type="EMBL" id="RMBX01000001">
    <property type="protein sequence ID" value="RPD42990.1"/>
    <property type="molecule type" value="Genomic_DNA"/>
</dbReference>
<dbReference type="Proteomes" id="UP000279089">
    <property type="component" value="Unassembled WGS sequence"/>
</dbReference>
<dbReference type="AlphaFoldDB" id="A0A3N4MS74"/>
<dbReference type="RefSeq" id="WP_120514262.1">
    <property type="nucleotide sequence ID" value="NZ_QXZY01000001.1"/>
</dbReference>
<dbReference type="Pfam" id="PF06560">
    <property type="entry name" value="GPI"/>
    <property type="match status" value="1"/>
</dbReference>
<dbReference type="Gene3D" id="2.60.120.10">
    <property type="entry name" value="Jelly Rolls"/>
    <property type="match status" value="1"/>
</dbReference>
<evidence type="ECO:0000256" key="4">
    <source>
        <dbReference type="ARBA" id="ARBA00022432"/>
    </source>
</evidence>
<evidence type="ECO:0000256" key="3">
    <source>
        <dbReference type="ARBA" id="ARBA00011952"/>
    </source>
</evidence>
<dbReference type="GO" id="GO:0005737">
    <property type="term" value="C:cytoplasm"/>
    <property type="evidence" value="ECO:0007669"/>
    <property type="project" value="InterPro"/>
</dbReference>
<reference evidence="9" key="1">
    <citation type="submission" date="2018-11" db="EMBL/GenBank/DDBJ databases">
        <title>Chitinophaga lutea sp.nov., isolate from arsenic contaminated soil.</title>
        <authorList>
            <person name="Zong Y."/>
        </authorList>
    </citation>
    <scope>NUCLEOTIDE SEQUENCE [LARGE SCALE GENOMIC DNA]</scope>
    <source>
        <strain evidence="9">YLT18</strain>
    </source>
</reference>
<keyword evidence="9" id="KW-1185">Reference proteome</keyword>
<name>A0A3N4MS74_9BACT</name>
<dbReference type="EC" id="5.3.1.9" evidence="3"/>
<dbReference type="GO" id="GO:0006096">
    <property type="term" value="P:glycolytic process"/>
    <property type="evidence" value="ECO:0007669"/>
    <property type="project" value="UniProtKB-UniPathway"/>
</dbReference>
<comment type="caution">
    <text evidence="8">The sequence shown here is derived from an EMBL/GenBank/DDBJ whole genome shotgun (WGS) entry which is preliminary data.</text>
</comment>
<dbReference type="SUPFAM" id="SSF51182">
    <property type="entry name" value="RmlC-like cupins"/>
    <property type="match status" value="1"/>
</dbReference>
<dbReference type="CDD" id="cd02218">
    <property type="entry name" value="cupin_PGI"/>
    <property type="match status" value="1"/>
</dbReference>
<dbReference type="GO" id="GO:0004347">
    <property type="term" value="F:glucose-6-phosphate isomerase activity"/>
    <property type="evidence" value="ECO:0007669"/>
    <property type="project" value="UniProtKB-EC"/>
</dbReference>
<evidence type="ECO:0000313" key="8">
    <source>
        <dbReference type="EMBL" id="RPD42990.1"/>
    </source>
</evidence>
<dbReference type="InterPro" id="IPR011051">
    <property type="entry name" value="RmlC_Cupin_sf"/>
</dbReference>
<dbReference type="UniPathway" id="UPA00109">
    <property type="reaction ID" value="UER00181"/>
</dbReference>
<dbReference type="InterPro" id="IPR010551">
    <property type="entry name" value="G6P_isomerase_prok"/>
</dbReference>
<protein>
    <recommendedName>
        <fullName evidence="3">glucose-6-phosphate isomerase</fullName>
        <ecNumber evidence="3">5.3.1.9</ecNumber>
    </recommendedName>
</protein>
<comment type="pathway">
    <text evidence="1">Carbohydrate degradation; glycolysis; D-glyceraldehyde 3-phosphate and glycerone phosphate from D-glucose: step 2/4.</text>
</comment>
<feature type="domain" description="Glucose-6-phosphate isomerase prokaryote" evidence="7">
    <location>
        <begin position="23"/>
        <end position="176"/>
    </location>
</feature>
<comment type="similarity">
    <text evidence="2">Belongs to the archaeal-type GPI family.</text>
</comment>
<dbReference type="GO" id="GO:0006094">
    <property type="term" value="P:gluconeogenesis"/>
    <property type="evidence" value="ECO:0007669"/>
    <property type="project" value="UniProtKB-KW"/>
</dbReference>
<evidence type="ECO:0000256" key="2">
    <source>
        <dbReference type="ARBA" id="ARBA00006542"/>
    </source>
</evidence>
<comment type="catalytic activity">
    <reaction evidence="6">
        <text>alpha-D-glucose 6-phosphate = beta-D-fructose 6-phosphate</text>
        <dbReference type="Rhea" id="RHEA:11816"/>
        <dbReference type="ChEBI" id="CHEBI:57634"/>
        <dbReference type="ChEBI" id="CHEBI:58225"/>
        <dbReference type="EC" id="5.3.1.9"/>
    </reaction>
</comment>
<sequence>MIHQPPVHFLGKTLTGQPVQKQVRKLKDLDNIFLDQAAFSAADMNRVVYEVFSYLPVDEGTEGGLFFGMTHLYPGTVGQEFYMTKGHFHTIENRAEYYWCVEGEGMLLMMDKHRNTWAEQMQPGSLHYIDGYTAHRVANTGGGILSFGACWPSDAGHDYATIVKNGFSRRLLSVEGKPALV</sequence>
<keyword evidence="4" id="KW-0312">Gluconeogenesis</keyword>
<evidence type="ECO:0000259" key="7">
    <source>
        <dbReference type="Pfam" id="PF06560"/>
    </source>
</evidence>
<evidence type="ECO:0000256" key="1">
    <source>
        <dbReference type="ARBA" id="ARBA00004926"/>
    </source>
</evidence>
<accession>A0A3N4MS74</accession>
<keyword evidence="8" id="KW-0413">Isomerase</keyword>
<dbReference type="InterPro" id="IPR014710">
    <property type="entry name" value="RmlC-like_jellyroll"/>
</dbReference>
<proteinExistence type="inferred from homology"/>
<dbReference type="OrthoDB" id="5592106at2"/>
<evidence type="ECO:0000313" key="9">
    <source>
        <dbReference type="Proteomes" id="UP000279089"/>
    </source>
</evidence>